<name>A0A7I8JDY9_SPIIN</name>
<proteinExistence type="predicted"/>
<evidence type="ECO:0000313" key="1">
    <source>
        <dbReference type="EMBL" id="CAA2628718.1"/>
    </source>
</evidence>
<evidence type="ECO:0000313" key="2">
    <source>
        <dbReference type="EMBL" id="CAA7404789.1"/>
    </source>
</evidence>
<gene>
    <name evidence="1" type="ORF">SI7747_11014359</name>
    <name evidence="2" type="ORF">SI8410_11015467</name>
</gene>
<dbReference type="EMBL" id="LR746274">
    <property type="protein sequence ID" value="CAA7404789.1"/>
    <property type="molecule type" value="Genomic_DNA"/>
</dbReference>
<protein>
    <submittedName>
        <fullName evidence="1">Uncharacterized protein</fullName>
    </submittedName>
</protein>
<evidence type="ECO:0000313" key="3">
    <source>
        <dbReference type="Proteomes" id="UP000663760"/>
    </source>
</evidence>
<reference evidence="1" key="1">
    <citation type="submission" date="2019-12" db="EMBL/GenBank/DDBJ databases">
        <authorList>
            <person name="Scholz U."/>
            <person name="Mascher M."/>
            <person name="Fiebig A."/>
        </authorList>
    </citation>
    <scope>NUCLEOTIDE SEQUENCE</scope>
</reference>
<keyword evidence="3" id="KW-1185">Reference proteome</keyword>
<dbReference type="AlphaFoldDB" id="A0A7I8JDY9"/>
<organism evidence="1">
    <name type="scientific">Spirodela intermedia</name>
    <name type="common">Intermediate duckweed</name>
    <dbReference type="NCBI Taxonomy" id="51605"/>
    <lineage>
        <taxon>Eukaryota</taxon>
        <taxon>Viridiplantae</taxon>
        <taxon>Streptophyta</taxon>
        <taxon>Embryophyta</taxon>
        <taxon>Tracheophyta</taxon>
        <taxon>Spermatophyta</taxon>
        <taxon>Magnoliopsida</taxon>
        <taxon>Liliopsida</taxon>
        <taxon>Araceae</taxon>
        <taxon>Lemnoideae</taxon>
        <taxon>Spirodela</taxon>
    </lineage>
</organism>
<accession>A0A7I8JDY9</accession>
<dbReference type="EMBL" id="LR743598">
    <property type="protein sequence ID" value="CAA2628718.1"/>
    <property type="molecule type" value="Genomic_DNA"/>
</dbReference>
<dbReference type="Proteomes" id="UP000663760">
    <property type="component" value="Chromosome 11"/>
</dbReference>
<sequence>MDREKDQTLIDSRVTVSSFCRFKMKNLHKNHISCLFKDGISTPCNSGYIKWYQSQGLF</sequence>